<dbReference type="EMBL" id="JASCZI010213113">
    <property type="protein sequence ID" value="MED6200853.1"/>
    <property type="molecule type" value="Genomic_DNA"/>
</dbReference>
<proteinExistence type="predicted"/>
<gene>
    <name evidence="1" type="ORF">PIB30_089316</name>
</gene>
<accession>A0ABU6XWE8</accession>
<keyword evidence="2" id="KW-1185">Reference proteome</keyword>
<reference evidence="1 2" key="1">
    <citation type="journal article" date="2023" name="Plants (Basel)">
        <title>Bridging the Gap: Combining Genomics and Transcriptomics Approaches to Understand Stylosanthes scabra, an Orphan Legume from the Brazilian Caatinga.</title>
        <authorList>
            <person name="Ferreira-Neto J.R.C."/>
            <person name="da Silva M.D."/>
            <person name="Binneck E."/>
            <person name="de Melo N.F."/>
            <person name="da Silva R.H."/>
            <person name="de Melo A.L.T.M."/>
            <person name="Pandolfi V."/>
            <person name="Bustamante F.O."/>
            <person name="Brasileiro-Vidal A.C."/>
            <person name="Benko-Iseppon A.M."/>
        </authorList>
    </citation>
    <scope>NUCLEOTIDE SEQUENCE [LARGE SCALE GENOMIC DNA]</scope>
    <source>
        <tissue evidence="1">Leaves</tissue>
    </source>
</reference>
<organism evidence="1 2">
    <name type="scientific">Stylosanthes scabra</name>
    <dbReference type="NCBI Taxonomy" id="79078"/>
    <lineage>
        <taxon>Eukaryota</taxon>
        <taxon>Viridiplantae</taxon>
        <taxon>Streptophyta</taxon>
        <taxon>Embryophyta</taxon>
        <taxon>Tracheophyta</taxon>
        <taxon>Spermatophyta</taxon>
        <taxon>Magnoliopsida</taxon>
        <taxon>eudicotyledons</taxon>
        <taxon>Gunneridae</taxon>
        <taxon>Pentapetalae</taxon>
        <taxon>rosids</taxon>
        <taxon>fabids</taxon>
        <taxon>Fabales</taxon>
        <taxon>Fabaceae</taxon>
        <taxon>Papilionoideae</taxon>
        <taxon>50 kb inversion clade</taxon>
        <taxon>dalbergioids sensu lato</taxon>
        <taxon>Dalbergieae</taxon>
        <taxon>Pterocarpus clade</taxon>
        <taxon>Stylosanthes</taxon>
    </lineage>
</organism>
<comment type="caution">
    <text evidence="1">The sequence shown here is derived from an EMBL/GenBank/DDBJ whole genome shotgun (WGS) entry which is preliminary data.</text>
</comment>
<sequence length="156" mass="17000">MHILAVLVRLDCGTLPRSVILPQWSKAVKLDKLMDAGGNKELFEEADSIYKIRVGAFLHLCKRFARLACRNDTDYKNFSERVVEDIKLLEQRASNVGGEPANTADLGGDVADPIAVRTKGTGRGNALAGSRGVKSENSVHVESWDIAGHDVPTEKT</sequence>
<evidence type="ECO:0000313" key="2">
    <source>
        <dbReference type="Proteomes" id="UP001341840"/>
    </source>
</evidence>
<protein>
    <submittedName>
        <fullName evidence="1">Uncharacterized protein</fullName>
    </submittedName>
</protein>
<dbReference type="Proteomes" id="UP001341840">
    <property type="component" value="Unassembled WGS sequence"/>
</dbReference>
<name>A0ABU6XWE8_9FABA</name>
<evidence type="ECO:0000313" key="1">
    <source>
        <dbReference type="EMBL" id="MED6200853.1"/>
    </source>
</evidence>